<accession>A0A0C3BWD6</accession>
<keyword evidence="3" id="KW-1185">Reference proteome</keyword>
<dbReference type="Proteomes" id="UP000053424">
    <property type="component" value="Unassembled WGS sequence"/>
</dbReference>
<gene>
    <name evidence="2" type="ORF">M413DRAFT_13923</name>
</gene>
<evidence type="ECO:0000256" key="1">
    <source>
        <dbReference type="SAM" id="MobiDB-lite"/>
    </source>
</evidence>
<dbReference type="EMBL" id="KN831805">
    <property type="protein sequence ID" value="KIM36399.1"/>
    <property type="molecule type" value="Genomic_DNA"/>
</dbReference>
<name>A0A0C3BWD6_HEBCY</name>
<feature type="region of interest" description="Disordered" evidence="1">
    <location>
        <begin position="134"/>
        <end position="160"/>
    </location>
</feature>
<reference evidence="3" key="2">
    <citation type="submission" date="2015-01" db="EMBL/GenBank/DDBJ databases">
        <title>Evolutionary Origins and Diversification of the Mycorrhizal Mutualists.</title>
        <authorList>
            <consortium name="DOE Joint Genome Institute"/>
            <consortium name="Mycorrhizal Genomics Consortium"/>
            <person name="Kohler A."/>
            <person name="Kuo A."/>
            <person name="Nagy L.G."/>
            <person name="Floudas D."/>
            <person name="Copeland A."/>
            <person name="Barry K.W."/>
            <person name="Cichocki N."/>
            <person name="Veneault-Fourrey C."/>
            <person name="LaButti K."/>
            <person name="Lindquist E.A."/>
            <person name="Lipzen A."/>
            <person name="Lundell T."/>
            <person name="Morin E."/>
            <person name="Murat C."/>
            <person name="Riley R."/>
            <person name="Ohm R."/>
            <person name="Sun H."/>
            <person name="Tunlid A."/>
            <person name="Henrissat B."/>
            <person name="Grigoriev I.V."/>
            <person name="Hibbett D.S."/>
            <person name="Martin F."/>
        </authorList>
    </citation>
    <scope>NUCLEOTIDE SEQUENCE [LARGE SCALE GENOMIC DNA]</scope>
    <source>
        <strain evidence="3">h7</strain>
    </source>
</reference>
<dbReference type="HOGENOM" id="CLU_969963_0_0_1"/>
<reference evidence="2 3" key="1">
    <citation type="submission" date="2014-04" db="EMBL/GenBank/DDBJ databases">
        <authorList>
            <consortium name="DOE Joint Genome Institute"/>
            <person name="Kuo A."/>
            <person name="Gay G."/>
            <person name="Dore J."/>
            <person name="Kohler A."/>
            <person name="Nagy L.G."/>
            <person name="Floudas D."/>
            <person name="Copeland A."/>
            <person name="Barry K.W."/>
            <person name="Cichocki N."/>
            <person name="Veneault-Fourrey C."/>
            <person name="LaButti K."/>
            <person name="Lindquist E.A."/>
            <person name="Lipzen A."/>
            <person name="Lundell T."/>
            <person name="Morin E."/>
            <person name="Murat C."/>
            <person name="Sun H."/>
            <person name="Tunlid A."/>
            <person name="Henrissat B."/>
            <person name="Grigoriev I.V."/>
            <person name="Hibbett D.S."/>
            <person name="Martin F."/>
            <person name="Nordberg H.P."/>
            <person name="Cantor M.N."/>
            <person name="Hua S.X."/>
        </authorList>
    </citation>
    <scope>NUCLEOTIDE SEQUENCE [LARGE SCALE GENOMIC DNA]</scope>
    <source>
        <strain evidence="3">h7</strain>
    </source>
</reference>
<evidence type="ECO:0000313" key="2">
    <source>
        <dbReference type="EMBL" id="KIM36399.1"/>
    </source>
</evidence>
<proteinExistence type="predicted"/>
<protein>
    <submittedName>
        <fullName evidence="2">Uncharacterized protein</fullName>
    </submittedName>
</protein>
<organism evidence="2 3">
    <name type="scientific">Hebeloma cylindrosporum</name>
    <dbReference type="NCBI Taxonomy" id="76867"/>
    <lineage>
        <taxon>Eukaryota</taxon>
        <taxon>Fungi</taxon>
        <taxon>Dikarya</taxon>
        <taxon>Basidiomycota</taxon>
        <taxon>Agaricomycotina</taxon>
        <taxon>Agaricomycetes</taxon>
        <taxon>Agaricomycetidae</taxon>
        <taxon>Agaricales</taxon>
        <taxon>Agaricineae</taxon>
        <taxon>Hymenogastraceae</taxon>
        <taxon>Hebeloma</taxon>
    </lineage>
</organism>
<evidence type="ECO:0000313" key="3">
    <source>
        <dbReference type="Proteomes" id="UP000053424"/>
    </source>
</evidence>
<dbReference type="AlphaFoldDB" id="A0A0C3BWD6"/>
<sequence length="287" mass="32113">MSLLSAEFLEEAVDKDATTSWDFAGDAAATYTPDPHADPHAVSKAEVEFYYAGLHSAPTLLYRTGKEQWFPPRGPEAYRRLKELREVFNHSITKVWNHDLGWKVVEIMDAHMIRFTTIDVVRFKKVKVDEPLEDGKYTEGDLDEDEDTEDAEGEEKSKKRKPETCPVTIWIGVFPESTSATAAHDAAQAVLVLLKVYHITHEDVDFRESFYTREVGPRLHKPVDTVNPLRDVVGPLTPALGLSLSTKSRPDAQGTMALYIAEGGGSDRLLGLSCHHVLIDSRRSPLI</sequence>
<dbReference type="OrthoDB" id="5424209at2759"/>
<feature type="compositionally biased region" description="Acidic residues" evidence="1">
    <location>
        <begin position="140"/>
        <end position="153"/>
    </location>
</feature>